<gene>
    <name evidence="14" type="ORF">PVAND_004476</name>
</gene>
<evidence type="ECO:0000256" key="2">
    <source>
        <dbReference type="ARBA" id="ARBA00007193"/>
    </source>
</evidence>
<evidence type="ECO:0000256" key="4">
    <source>
        <dbReference type="ARBA" id="ARBA00022461"/>
    </source>
</evidence>
<comment type="caution">
    <text evidence="14">The sequence shown here is derived from an EMBL/GenBank/DDBJ whole genome shotgun (WGS) entry which is preliminary data.</text>
</comment>
<dbReference type="PANTHER" id="PTHR11690">
    <property type="entry name" value="AMILORIDE-SENSITIVE SODIUM CHANNEL-RELATED"/>
    <property type="match status" value="1"/>
</dbReference>
<evidence type="ECO:0000256" key="12">
    <source>
        <dbReference type="RuleBase" id="RU000679"/>
    </source>
</evidence>
<name>A0A9J6BXP1_POLVA</name>
<keyword evidence="7" id="KW-0915">Sodium</keyword>
<protein>
    <submittedName>
        <fullName evidence="14">Uncharacterized protein</fullName>
    </submittedName>
</protein>
<dbReference type="Proteomes" id="UP001107558">
    <property type="component" value="Chromosome 2"/>
</dbReference>
<dbReference type="Gene3D" id="1.10.287.770">
    <property type="entry name" value="YojJ-like"/>
    <property type="match status" value="1"/>
</dbReference>
<evidence type="ECO:0000256" key="10">
    <source>
        <dbReference type="ARBA" id="ARBA00023201"/>
    </source>
</evidence>
<accession>A0A9J6BXP1</accession>
<feature type="transmembrane region" description="Helical" evidence="13">
    <location>
        <begin position="464"/>
        <end position="496"/>
    </location>
</feature>
<dbReference type="EMBL" id="JADBJN010000002">
    <property type="protein sequence ID" value="KAG5674514.1"/>
    <property type="molecule type" value="Genomic_DNA"/>
</dbReference>
<keyword evidence="10 12" id="KW-0739">Sodium transport</keyword>
<dbReference type="GO" id="GO:0005886">
    <property type="term" value="C:plasma membrane"/>
    <property type="evidence" value="ECO:0007669"/>
    <property type="project" value="TreeGrafter"/>
</dbReference>
<evidence type="ECO:0000313" key="15">
    <source>
        <dbReference type="Proteomes" id="UP001107558"/>
    </source>
</evidence>
<keyword evidence="15" id="KW-1185">Reference proteome</keyword>
<keyword evidence="8 12" id="KW-0406">Ion transport</keyword>
<evidence type="ECO:0000256" key="1">
    <source>
        <dbReference type="ARBA" id="ARBA00004141"/>
    </source>
</evidence>
<evidence type="ECO:0000256" key="3">
    <source>
        <dbReference type="ARBA" id="ARBA00022448"/>
    </source>
</evidence>
<evidence type="ECO:0000256" key="11">
    <source>
        <dbReference type="ARBA" id="ARBA00023303"/>
    </source>
</evidence>
<dbReference type="PANTHER" id="PTHR11690:SF288">
    <property type="entry name" value="AMILORIDE-SENSITIVE NA+ CHANNEL-RELATED"/>
    <property type="match status" value="1"/>
</dbReference>
<keyword evidence="3 12" id="KW-0813">Transport</keyword>
<evidence type="ECO:0000256" key="13">
    <source>
        <dbReference type="SAM" id="Phobius"/>
    </source>
</evidence>
<feature type="transmembrane region" description="Helical" evidence="13">
    <location>
        <begin position="64"/>
        <end position="85"/>
    </location>
</feature>
<evidence type="ECO:0000256" key="7">
    <source>
        <dbReference type="ARBA" id="ARBA00023053"/>
    </source>
</evidence>
<keyword evidence="6 13" id="KW-1133">Transmembrane helix</keyword>
<keyword evidence="4 12" id="KW-0894">Sodium channel</keyword>
<keyword evidence="11 12" id="KW-0407">Ion channel</keyword>
<organism evidence="14 15">
    <name type="scientific">Polypedilum vanderplanki</name>
    <name type="common">Sleeping chironomid midge</name>
    <dbReference type="NCBI Taxonomy" id="319348"/>
    <lineage>
        <taxon>Eukaryota</taxon>
        <taxon>Metazoa</taxon>
        <taxon>Ecdysozoa</taxon>
        <taxon>Arthropoda</taxon>
        <taxon>Hexapoda</taxon>
        <taxon>Insecta</taxon>
        <taxon>Pterygota</taxon>
        <taxon>Neoptera</taxon>
        <taxon>Endopterygota</taxon>
        <taxon>Diptera</taxon>
        <taxon>Nematocera</taxon>
        <taxon>Chironomoidea</taxon>
        <taxon>Chironomidae</taxon>
        <taxon>Chironominae</taxon>
        <taxon>Polypedilum</taxon>
        <taxon>Polypedilum</taxon>
    </lineage>
</organism>
<dbReference type="GO" id="GO:0015280">
    <property type="term" value="F:ligand-gated sodium channel activity"/>
    <property type="evidence" value="ECO:0007669"/>
    <property type="project" value="TreeGrafter"/>
</dbReference>
<dbReference type="PRINTS" id="PR01078">
    <property type="entry name" value="AMINACHANNEL"/>
</dbReference>
<evidence type="ECO:0000256" key="9">
    <source>
        <dbReference type="ARBA" id="ARBA00023136"/>
    </source>
</evidence>
<evidence type="ECO:0000256" key="8">
    <source>
        <dbReference type="ARBA" id="ARBA00023065"/>
    </source>
</evidence>
<evidence type="ECO:0000256" key="5">
    <source>
        <dbReference type="ARBA" id="ARBA00022692"/>
    </source>
</evidence>
<proteinExistence type="inferred from homology"/>
<dbReference type="AlphaFoldDB" id="A0A9J6BXP1"/>
<sequence length="517" mass="59810">MRLRVDRQHKAVESWKIVNLNKNLVSETSKENFLITTWKTFTKHSSMHAVHYLTAESMKVFEKLFWLFVIFLASLAMAYCCILLSNRFSSSLTSTVFESTNFKVIEIPFPSITICNANRINYNKTDEAIEKFIPNFSNKDQKLFVRFLEILQNMDYGSFDEFTHIADDYKGQFDHLNIFEIYKFMIHECKDFFVDCKWRNKKVDCCKFFSLQITEYGLCYSFNSYTNEPTELVSHTKNFPWRSASSGKNSALDVIVNTQPSTRIEYESSQIGIQAIVQHPFEHPNNGQFIAVKSVASLIIKPTVFSTSDDVRNLDPADRQCYYNQEATQLNLTHLIGMPYNRANCMSACRQQHLKKFCNCSVSFLFPSGEIPDCNISSLLCLSKFNEILNAEKPLTKNPYFDENEEGIECFCLPECSRIEYSIVTSPIYDEKLLNDDYVQLDVHYESSMVMKYRTDVCYSWLDLLVGFGGILGLFFGCSILSGVEFIYFSTIALIIQYKRSKGKLVKKIRANFPFTN</sequence>
<evidence type="ECO:0000313" key="14">
    <source>
        <dbReference type="EMBL" id="KAG5674514.1"/>
    </source>
</evidence>
<dbReference type="Pfam" id="PF00858">
    <property type="entry name" value="ASC"/>
    <property type="match status" value="1"/>
</dbReference>
<dbReference type="InterPro" id="IPR001873">
    <property type="entry name" value="ENaC"/>
</dbReference>
<reference evidence="14" key="1">
    <citation type="submission" date="2021-03" db="EMBL/GenBank/DDBJ databases">
        <title>Chromosome level genome of the anhydrobiotic midge Polypedilum vanderplanki.</title>
        <authorList>
            <person name="Yoshida Y."/>
            <person name="Kikawada T."/>
            <person name="Gusev O."/>
        </authorList>
    </citation>
    <scope>NUCLEOTIDE SEQUENCE</scope>
    <source>
        <strain evidence="14">NIAS01</strain>
        <tissue evidence="14">Whole body or cell culture</tissue>
    </source>
</reference>
<keyword evidence="5 12" id="KW-0812">Transmembrane</keyword>
<dbReference type="Gene3D" id="2.60.470.10">
    <property type="entry name" value="Acid-sensing ion channels like domains"/>
    <property type="match status" value="1"/>
</dbReference>
<comment type="similarity">
    <text evidence="2 12">Belongs to the amiloride-sensitive sodium channel (TC 1.A.6) family.</text>
</comment>
<dbReference type="OrthoDB" id="5874059at2759"/>
<keyword evidence="9 13" id="KW-0472">Membrane</keyword>
<evidence type="ECO:0000256" key="6">
    <source>
        <dbReference type="ARBA" id="ARBA00022989"/>
    </source>
</evidence>
<comment type="subcellular location">
    <subcellularLocation>
        <location evidence="1">Membrane</location>
        <topology evidence="1">Multi-pass membrane protein</topology>
    </subcellularLocation>
</comment>